<dbReference type="STRING" id="348151.IV55_GL000387"/>
<dbReference type="EMBL" id="BJUD01000008">
    <property type="protein sequence ID" value="GEK28362.1"/>
    <property type="molecule type" value="Genomic_DNA"/>
</dbReference>
<evidence type="ECO:0000313" key="4">
    <source>
        <dbReference type="Proteomes" id="UP000321429"/>
    </source>
</evidence>
<dbReference type="EMBL" id="JQCB01000011">
    <property type="protein sequence ID" value="KRN95105.1"/>
    <property type="molecule type" value="Genomic_DNA"/>
</dbReference>
<organism evidence="2 3">
    <name type="scientific">Furfurilactobacillus siliginis</name>
    <dbReference type="NCBI Taxonomy" id="348151"/>
    <lineage>
        <taxon>Bacteria</taxon>
        <taxon>Bacillati</taxon>
        <taxon>Bacillota</taxon>
        <taxon>Bacilli</taxon>
        <taxon>Lactobacillales</taxon>
        <taxon>Lactobacillaceae</taxon>
        <taxon>Furfurilactobacillus</taxon>
    </lineage>
</organism>
<proteinExistence type="predicted"/>
<gene>
    <name evidence="2" type="ORF">IV55_GL000387</name>
    <name evidence="1" type="ORF">LSI01_06730</name>
</gene>
<protein>
    <submittedName>
        <fullName evidence="2">Uncharacterized protein</fullName>
    </submittedName>
</protein>
<reference evidence="1 4" key="2">
    <citation type="submission" date="2019-07" db="EMBL/GenBank/DDBJ databases">
        <title>Whole genome shotgun sequence of Lactobacillus siliginis NBRC 101315.</title>
        <authorList>
            <person name="Hosoyama A."/>
            <person name="Uohara A."/>
            <person name="Ohji S."/>
            <person name="Ichikawa N."/>
        </authorList>
    </citation>
    <scope>NUCLEOTIDE SEQUENCE [LARGE SCALE GENOMIC DNA]</scope>
    <source>
        <strain evidence="1 4">NBRC 101315</strain>
    </source>
</reference>
<keyword evidence="3" id="KW-1185">Reference proteome</keyword>
<name>A0A0R2L0N7_9LACO</name>
<evidence type="ECO:0000313" key="3">
    <source>
        <dbReference type="Proteomes" id="UP000051139"/>
    </source>
</evidence>
<dbReference type="AlphaFoldDB" id="A0A0R2L0N7"/>
<dbReference type="Proteomes" id="UP000321429">
    <property type="component" value="Unassembled WGS sequence"/>
</dbReference>
<sequence>MFAGKNDSFATAGFDDDCAAGFVEVFMCEVRLAELVILWCELDVELAVALFPQAASKNMVATV</sequence>
<evidence type="ECO:0000313" key="1">
    <source>
        <dbReference type="EMBL" id="GEK28362.1"/>
    </source>
</evidence>
<comment type="caution">
    <text evidence="2">The sequence shown here is derived from an EMBL/GenBank/DDBJ whole genome shotgun (WGS) entry which is preliminary data.</text>
</comment>
<accession>A0A0R2L0N7</accession>
<evidence type="ECO:0000313" key="2">
    <source>
        <dbReference type="EMBL" id="KRN95105.1"/>
    </source>
</evidence>
<reference evidence="2 3" key="1">
    <citation type="journal article" date="2015" name="Genome Announc.">
        <title>Expanding the biotechnology potential of lactobacilli through comparative genomics of 213 strains and associated genera.</title>
        <authorList>
            <person name="Sun Z."/>
            <person name="Harris H.M."/>
            <person name="McCann A."/>
            <person name="Guo C."/>
            <person name="Argimon S."/>
            <person name="Zhang W."/>
            <person name="Yang X."/>
            <person name="Jeffery I.B."/>
            <person name="Cooney J.C."/>
            <person name="Kagawa T.F."/>
            <person name="Liu W."/>
            <person name="Song Y."/>
            <person name="Salvetti E."/>
            <person name="Wrobel A."/>
            <person name="Rasinkangas P."/>
            <person name="Parkhill J."/>
            <person name="Rea M.C."/>
            <person name="O'Sullivan O."/>
            <person name="Ritari J."/>
            <person name="Douillard F.P."/>
            <person name="Paul Ross R."/>
            <person name="Yang R."/>
            <person name="Briner A.E."/>
            <person name="Felis G.E."/>
            <person name="de Vos W.M."/>
            <person name="Barrangou R."/>
            <person name="Klaenhammer T.R."/>
            <person name="Caufield P.W."/>
            <person name="Cui Y."/>
            <person name="Zhang H."/>
            <person name="O'Toole P.W."/>
        </authorList>
    </citation>
    <scope>NUCLEOTIDE SEQUENCE [LARGE SCALE GENOMIC DNA]</scope>
    <source>
        <strain evidence="2 3">DSM 22696</strain>
    </source>
</reference>
<dbReference type="Proteomes" id="UP000051139">
    <property type="component" value="Unassembled WGS sequence"/>
</dbReference>